<name>A0AAV5KJ90_9ROSI</name>
<keyword evidence="2" id="KW-1185">Reference proteome</keyword>
<dbReference type="EMBL" id="BPVZ01000066">
    <property type="protein sequence ID" value="GKV24566.1"/>
    <property type="molecule type" value="Genomic_DNA"/>
</dbReference>
<gene>
    <name evidence="1" type="ORF">SLEP1_g34164</name>
</gene>
<comment type="caution">
    <text evidence="1">The sequence shown here is derived from an EMBL/GenBank/DDBJ whole genome shotgun (WGS) entry which is preliminary data.</text>
</comment>
<evidence type="ECO:0000313" key="1">
    <source>
        <dbReference type="EMBL" id="GKV24566.1"/>
    </source>
</evidence>
<proteinExistence type="predicted"/>
<organism evidence="1 2">
    <name type="scientific">Rubroshorea leprosula</name>
    <dbReference type="NCBI Taxonomy" id="152421"/>
    <lineage>
        <taxon>Eukaryota</taxon>
        <taxon>Viridiplantae</taxon>
        <taxon>Streptophyta</taxon>
        <taxon>Embryophyta</taxon>
        <taxon>Tracheophyta</taxon>
        <taxon>Spermatophyta</taxon>
        <taxon>Magnoliopsida</taxon>
        <taxon>eudicotyledons</taxon>
        <taxon>Gunneridae</taxon>
        <taxon>Pentapetalae</taxon>
        <taxon>rosids</taxon>
        <taxon>malvids</taxon>
        <taxon>Malvales</taxon>
        <taxon>Dipterocarpaceae</taxon>
        <taxon>Rubroshorea</taxon>
    </lineage>
</organism>
<dbReference type="Proteomes" id="UP001054252">
    <property type="component" value="Unassembled WGS sequence"/>
</dbReference>
<reference evidence="1 2" key="1">
    <citation type="journal article" date="2021" name="Commun. Biol.">
        <title>The genome of Shorea leprosula (Dipterocarpaceae) highlights the ecological relevance of drought in aseasonal tropical rainforests.</title>
        <authorList>
            <person name="Ng K.K.S."/>
            <person name="Kobayashi M.J."/>
            <person name="Fawcett J.A."/>
            <person name="Hatakeyama M."/>
            <person name="Paape T."/>
            <person name="Ng C.H."/>
            <person name="Ang C.C."/>
            <person name="Tnah L.H."/>
            <person name="Lee C.T."/>
            <person name="Nishiyama T."/>
            <person name="Sese J."/>
            <person name="O'Brien M.J."/>
            <person name="Copetti D."/>
            <person name="Mohd Noor M.I."/>
            <person name="Ong R.C."/>
            <person name="Putra M."/>
            <person name="Sireger I.Z."/>
            <person name="Indrioko S."/>
            <person name="Kosugi Y."/>
            <person name="Izuno A."/>
            <person name="Isagi Y."/>
            <person name="Lee S.L."/>
            <person name="Shimizu K.K."/>
        </authorList>
    </citation>
    <scope>NUCLEOTIDE SEQUENCE [LARGE SCALE GENOMIC DNA]</scope>
    <source>
        <strain evidence="1">214</strain>
    </source>
</reference>
<sequence>MQRDLAIAIPLKSNMQDRAEGKEMCCFCINHEPDLSQIAEEVTILTTATACLNASIIHPSRKKDASYLKHLPLLHLFQR</sequence>
<protein>
    <submittedName>
        <fullName evidence="1">Uncharacterized protein</fullName>
    </submittedName>
</protein>
<accession>A0AAV5KJ90</accession>
<evidence type="ECO:0000313" key="2">
    <source>
        <dbReference type="Proteomes" id="UP001054252"/>
    </source>
</evidence>
<dbReference type="AlphaFoldDB" id="A0AAV5KJ90"/>